<dbReference type="KEGG" id="clec:106672092"/>
<dbReference type="InterPro" id="IPR000618">
    <property type="entry name" value="Insect_cuticle"/>
</dbReference>
<keyword evidence="1 2" id="KW-0193">Cuticle</keyword>
<dbReference type="PROSITE" id="PS00233">
    <property type="entry name" value="CHIT_BIND_RR_1"/>
    <property type="match status" value="1"/>
</dbReference>
<sequence length="150" mass="17206">MSFRKIVFIFEVFFSCLMVCSAQESYHYSHFSGPVSGSVSEISVPKSLELYGTDRSYYNPNDMSFDYVAKPDYAFVYGVNDPETGNSQKHEETRDGDVVRGEYSILEPDGSIRRVVYTADPENGFQATVHRTPPPQQNSNNYHNEDDYYY</sequence>
<keyword evidence="6" id="KW-1185">Reference proteome</keyword>
<feature type="region of interest" description="Disordered" evidence="3">
    <location>
        <begin position="125"/>
        <end position="150"/>
    </location>
</feature>
<dbReference type="RefSeq" id="XP_014258712.2">
    <property type="nucleotide sequence ID" value="XM_014403226.2"/>
</dbReference>
<organism evidence="5 6">
    <name type="scientific">Cimex lectularius</name>
    <name type="common">Bed bug</name>
    <name type="synonym">Acanthia lectularia</name>
    <dbReference type="NCBI Taxonomy" id="79782"/>
    <lineage>
        <taxon>Eukaryota</taxon>
        <taxon>Metazoa</taxon>
        <taxon>Ecdysozoa</taxon>
        <taxon>Arthropoda</taxon>
        <taxon>Hexapoda</taxon>
        <taxon>Insecta</taxon>
        <taxon>Pterygota</taxon>
        <taxon>Neoptera</taxon>
        <taxon>Paraneoptera</taxon>
        <taxon>Hemiptera</taxon>
        <taxon>Heteroptera</taxon>
        <taxon>Panheteroptera</taxon>
        <taxon>Cimicomorpha</taxon>
        <taxon>Cimicidae</taxon>
        <taxon>Cimex</taxon>
    </lineage>
</organism>
<keyword evidence="4" id="KW-0732">Signal</keyword>
<dbReference type="EnsemblMetazoa" id="XM_014403226.2">
    <property type="protein sequence ID" value="XP_014258712.2"/>
    <property type="gene ID" value="LOC106672092"/>
</dbReference>
<evidence type="ECO:0000256" key="4">
    <source>
        <dbReference type="SAM" id="SignalP"/>
    </source>
</evidence>
<dbReference type="InterPro" id="IPR051217">
    <property type="entry name" value="Insect_Cuticle_Struc_Prot"/>
</dbReference>
<feature type="signal peptide" evidence="4">
    <location>
        <begin position="1"/>
        <end position="22"/>
    </location>
</feature>
<dbReference type="OMA" id="AKPDYHY"/>
<accession>A0A8I6S8S7</accession>
<dbReference type="InterPro" id="IPR031311">
    <property type="entry name" value="CHIT_BIND_RR_consensus"/>
</dbReference>
<evidence type="ECO:0008006" key="7">
    <source>
        <dbReference type="Google" id="ProtNLM"/>
    </source>
</evidence>
<dbReference type="OrthoDB" id="6348134at2759"/>
<proteinExistence type="predicted"/>
<dbReference type="GO" id="GO:0042302">
    <property type="term" value="F:structural constituent of cuticle"/>
    <property type="evidence" value="ECO:0007669"/>
    <property type="project" value="UniProtKB-UniRule"/>
</dbReference>
<dbReference type="GO" id="GO:0005615">
    <property type="term" value="C:extracellular space"/>
    <property type="evidence" value="ECO:0007669"/>
    <property type="project" value="TreeGrafter"/>
</dbReference>
<reference evidence="5" key="1">
    <citation type="submission" date="2022-01" db="UniProtKB">
        <authorList>
            <consortium name="EnsemblMetazoa"/>
        </authorList>
    </citation>
    <scope>IDENTIFICATION</scope>
</reference>
<dbReference type="GO" id="GO:0031012">
    <property type="term" value="C:extracellular matrix"/>
    <property type="evidence" value="ECO:0007669"/>
    <property type="project" value="TreeGrafter"/>
</dbReference>
<dbReference type="PANTHER" id="PTHR12236">
    <property type="entry name" value="STRUCTURAL CONTITUENT OF CUTICLE"/>
    <property type="match status" value="1"/>
</dbReference>
<dbReference type="GeneID" id="106672092"/>
<feature type="chain" id="PRO_5035282595" description="CPR type cuticle protein" evidence="4">
    <location>
        <begin position="23"/>
        <end position="150"/>
    </location>
</feature>
<evidence type="ECO:0000313" key="6">
    <source>
        <dbReference type="Proteomes" id="UP000494040"/>
    </source>
</evidence>
<evidence type="ECO:0000256" key="2">
    <source>
        <dbReference type="PROSITE-ProRule" id="PRU00497"/>
    </source>
</evidence>
<dbReference type="Proteomes" id="UP000494040">
    <property type="component" value="Unassembled WGS sequence"/>
</dbReference>
<dbReference type="PANTHER" id="PTHR12236:SF75">
    <property type="entry name" value="CUTICULAR PROTEIN 62BB, ISOFORM A"/>
    <property type="match status" value="1"/>
</dbReference>
<dbReference type="AlphaFoldDB" id="A0A8I6S8S7"/>
<evidence type="ECO:0000256" key="3">
    <source>
        <dbReference type="SAM" id="MobiDB-lite"/>
    </source>
</evidence>
<dbReference type="Pfam" id="PF00379">
    <property type="entry name" value="Chitin_bind_4"/>
    <property type="match status" value="1"/>
</dbReference>
<dbReference type="PRINTS" id="PR00947">
    <property type="entry name" value="CUTICLE"/>
</dbReference>
<protein>
    <recommendedName>
        <fullName evidence="7">CPR type cuticle protein</fullName>
    </recommendedName>
</protein>
<dbReference type="PROSITE" id="PS51155">
    <property type="entry name" value="CHIT_BIND_RR_2"/>
    <property type="match status" value="1"/>
</dbReference>
<evidence type="ECO:0000313" key="5">
    <source>
        <dbReference type="EnsemblMetazoa" id="XP_014258712.2"/>
    </source>
</evidence>
<name>A0A8I6S8S7_CIMLE</name>
<evidence type="ECO:0000256" key="1">
    <source>
        <dbReference type="ARBA" id="ARBA00022460"/>
    </source>
</evidence>